<dbReference type="Proteomes" id="UP000473574">
    <property type="component" value="Unassembled WGS sequence"/>
</dbReference>
<gene>
    <name evidence="1" type="ORF">D0962_29985</name>
</gene>
<organism evidence="1 2">
    <name type="scientific">Adonisia turfae CCMR0082</name>
    <dbReference type="NCBI Taxonomy" id="2304604"/>
    <lineage>
        <taxon>Bacteria</taxon>
        <taxon>Bacillati</taxon>
        <taxon>Cyanobacteriota</taxon>
        <taxon>Adonisia</taxon>
        <taxon>Adonisia turfae</taxon>
    </lineage>
</organism>
<accession>A0A6M0SEK2</accession>
<dbReference type="AlphaFoldDB" id="A0A6M0SEK2"/>
<proteinExistence type="predicted"/>
<evidence type="ECO:0000313" key="2">
    <source>
        <dbReference type="Proteomes" id="UP000473574"/>
    </source>
</evidence>
<evidence type="ECO:0000313" key="1">
    <source>
        <dbReference type="EMBL" id="NEZ66937.1"/>
    </source>
</evidence>
<protein>
    <submittedName>
        <fullName evidence="1">Uncharacterized protein</fullName>
    </submittedName>
</protein>
<reference evidence="1 2" key="1">
    <citation type="journal article" date="2020" name="Microb. Ecol.">
        <title>Ecogenomics of the Marine Benthic Filamentous Cyanobacterium Adonisia.</title>
        <authorList>
            <person name="Walter J.M."/>
            <person name="Coutinho F.H."/>
            <person name="Leomil L."/>
            <person name="Hargreaves P.I."/>
            <person name="Campeao M.E."/>
            <person name="Vieira V.V."/>
            <person name="Silva B.S."/>
            <person name="Fistarol G.O."/>
            <person name="Salomon P.S."/>
            <person name="Sawabe T."/>
            <person name="Mino S."/>
            <person name="Hosokawa M."/>
            <person name="Miyashita H."/>
            <person name="Maruyama F."/>
            <person name="van Verk M.C."/>
            <person name="Dutilh B.E."/>
            <person name="Thompson C.C."/>
            <person name="Thompson F.L."/>
        </authorList>
    </citation>
    <scope>NUCLEOTIDE SEQUENCE [LARGE SCALE GENOMIC DNA]</scope>
    <source>
        <strain evidence="1 2">CCMR0082</strain>
    </source>
</reference>
<comment type="caution">
    <text evidence="1">The sequence shown here is derived from an EMBL/GenBank/DDBJ whole genome shotgun (WGS) entry which is preliminary data.</text>
</comment>
<dbReference type="EMBL" id="QZCE01000002">
    <property type="protein sequence ID" value="NEZ66937.1"/>
    <property type="molecule type" value="Genomic_DNA"/>
</dbReference>
<sequence>MPLYSHDLGPYKTLIPKSGHNSLKFSLFSYKENLLINQLPNTYIVIEILGIGFTPYTFPH</sequence>
<name>A0A6M0SEK2_9CYAN</name>